<dbReference type="GO" id="GO:0005737">
    <property type="term" value="C:cytoplasm"/>
    <property type="evidence" value="ECO:0007669"/>
    <property type="project" value="UniProtKB-SubCell"/>
</dbReference>
<dbReference type="InterPro" id="IPR058240">
    <property type="entry name" value="rSAM_sf"/>
</dbReference>
<dbReference type="InterPro" id="IPR007197">
    <property type="entry name" value="rSAM"/>
</dbReference>
<organism evidence="11 13">
    <name type="scientific">Candidatus Chlorohelix allophototropha</name>
    <dbReference type="NCBI Taxonomy" id="3003348"/>
    <lineage>
        <taxon>Bacteria</taxon>
        <taxon>Bacillati</taxon>
        <taxon>Chloroflexota</taxon>
        <taxon>Chloroflexia</taxon>
        <taxon>Candidatus Chloroheliales</taxon>
        <taxon>Candidatus Chloroheliaceae</taxon>
        <taxon>Candidatus Chlorohelix</taxon>
    </lineage>
</organism>
<dbReference type="AlphaFoldDB" id="A0A8T7M896"/>
<evidence type="ECO:0000313" key="13">
    <source>
        <dbReference type="Proteomes" id="UP000521676"/>
    </source>
</evidence>
<evidence type="ECO:0000256" key="2">
    <source>
        <dbReference type="ARBA" id="ARBA00017228"/>
    </source>
</evidence>
<dbReference type="RefSeq" id="WP_341470216.1">
    <property type="nucleotide sequence ID" value="NZ_CP128400.1"/>
</dbReference>
<dbReference type="InterPro" id="IPR034505">
    <property type="entry name" value="Coproporphyrinogen-III_oxidase"/>
</dbReference>
<dbReference type="SFLD" id="SFLDF00288">
    <property type="entry name" value="HemN-like__clustered_with_nucl"/>
    <property type="match status" value="1"/>
</dbReference>
<evidence type="ECO:0000256" key="8">
    <source>
        <dbReference type="ARBA" id="ARBA00023186"/>
    </source>
</evidence>
<dbReference type="GO" id="GO:0051539">
    <property type="term" value="F:4 iron, 4 sulfur cluster binding"/>
    <property type="evidence" value="ECO:0007669"/>
    <property type="project" value="UniProtKB-UniRule"/>
</dbReference>
<reference evidence="12" key="2">
    <citation type="journal article" date="2024" name="Nature">
        <title>Anoxygenic phototroph of the Chloroflexota uses a type I reaction centre.</title>
        <authorList>
            <person name="Tsuji J.M."/>
            <person name="Shaw N.A."/>
            <person name="Nagashima S."/>
            <person name="Venkiteswaran J.J."/>
            <person name="Schiff S.L."/>
            <person name="Watanabe T."/>
            <person name="Fukui M."/>
            <person name="Hanada S."/>
            <person name="Tank M."/>
            <person name="Neufeld J.D."/>
        </authorList>
    </citation>
    <scope>NUCLEOTIDE SEQUENCE</scope>
    <source>
        <strain evidence="12">L227-S17</strain>
    </source>
</reference>
<dbReference type="SFLD" id="SFLDS00029">
    <property type="entry name" value="Radical_SAM"/>
    <property type="match status" value="1"/>
</dbReference>
<reference evidence="11 13" key="1">
    <citation type="submission" date="2020-06" db="EMBL/GenBank/DDBJ databases">
        <title>Anoxygenic phototrophic Chloroflexota member uses a Type I reaction center.</title>
        <authorList>
            <person name="Tsuji J.M."/>
            <person name="Shaw N.A."/>
            <person name="Nagashima S."/>
            <person name="Venkiteswaran J."/>
            <person name="Schiff S.L."/>
            <person name="Hanada S."/>
            <person name="Tank M."/>
            <person name="Neufeld J.D."/>
        </authorList>
    </citation>
    <scope>NUCLEOTIDE SEQUENCE [LARGE SCALE GENOMIC DNA]</scope>
    <source>
        <strain evidence="11">L227-S17</strain>
    </source>
</reference>
<dbReference type="EMBL" id="CP128400">
    <property type="protein sequence ID" value="WJW68311.1"/>
    <property type="molecule type" value="Genomic_DNA"/>
</dbReference>
<keyword evidence="5 9" id="KW-0479">Metal-binding</keyword>
<protein>
    <recommendedName>
        <fullName evidence="2 9">Heme chaperone HemW</fullName>
    </recommendedName>
</protein>
<dbReference type="Gene3D" id="3.20.20.70">
    <property type="entry name" value="Aldolase class I"/>
    <property type="match status" value="1"/>
</dbReference>
<keyword evidence="3 9" id="KW-0349">Heme</keyword>
<dbReference type="CDD" id="cd01335">
    <property type="entry name" value="Radical_SAM"/>
    <property type="match status" value="1"/>
</dbReference>
<dbReference type="GO" id="GO:0004109">
    <property type="term" value="F:coproporphyrinogen oxidase activity"/>
    <property type="evidence" value="ECO:0007669"/>
    <property type="project" value="InterPro"/>
</dbReference>
<keyword evidence="9" id="KW-0963">Cytoplasm</keyword>
<dbReference type="GO" id="GO:0006779">
    <property type="term" value="P:porphyrin-containing compound biosynthetic process"/>
    <property type="evidence" value="ECO:0007669"/>
    <property type="project" value="InterPro"/>
</dbReference>
<evidence type="ECO:0000256" key="3">
    <source>
        <dbReference type="ARBA" id="ARBA00022617"/>
    </source>
</evidence>
<dbReference type="Proteomes" id="UP000521676">
    <property type="component" value="Unassembled WGS sequence"/>
</dbReference>
<keyword evidence="6 9" id="KW-0408">Iron</keyword>
<keyword evidence="8 9" id="KW-0143">Chaperone</keyword>
<dbReference type="Pfam" id="PF04055">
    <property type="entry name" value="Radical_SAM"/>
    <property type="match status" value="1"/>
</dbReference>
<dbReference type="InterPro" id="IPR006638">
    <property type="entry name" value="Elp3/MiaA/NifB-like_rSAM"/>
</dbReference>
<comment type="similarity">
    <text evidence="1">Belongs to the anaerobic coproporphyrinogen-III oxidase family. HemW subfamily.</text>
</comment>
<evidence type="ECO:0000256" key="9">
    <source>
        <dbReference type="RuleBase" id="RU364116"/>
    </source>
</evidence>
<sequence>MTLSPLQHGLSLYLHIPFCRTRCTYCDFNIYTNLRHLYQPYTEALCLEVERTLAAVVRRDYNPLAPLSLVSETGDALPPLDIETVFLGGGTPSLLSPMLLERIMTSIRRYGTIREDAEITLEANPGTLNLEKLKTLRAIGINRLSYGAQTFDDAQLKKLGRAHDSAEIGRSFALAREAGFDNLSLDFIYGLPGETLESWRDTLDKALALEAEHLSLYGLIVEENTSLGKRVLAGKLPLPEDDTAADMYLLALEKLAQAGYLQYEISNWARGSLEKYASRHNLTYWLNRPYIGFGPGAHSCFAGYRFAVIKDPREYIQRIQTGESVIDNTEAEEVTPELKRTDTVILAWRTNAGLDLQAFEAEFGKSLDEFYPGKVARFLELGLLEEGFNAVGNPILRLTVRGRLLSNNVFVEFLPDV</sequence>
<keyword evidence="4 9" id="KW-0949">S-adenosyl-L-methionine</keyword>
<dbReference type="SFLD" id="SFLDF00562">
    <property type="entry name" value="HemN-like__clustered_with_heat"/>
    <property type="match status" value="1"/>
</dbReference>
<dbReference type="InterPro" id="IPR013785">
    <property type="entry name" value="Aldolase_TIM"/>
</dbReference>
<feature type="domain" description="Radical SAM core" evidence="10">
    <location>
        <begin position="4"/>
        <end position="261"/>
    </location>
</feature>
<gene>
    <name evidence="11" type="primary">hemW</name>
    <name evidence="11" type="ORF">HXX08_21180</name>
    <name evidence="12" type="ORF">OZ401_003920</name>
</gene>
<dbReference type="SUPFAM" id="SSF102114">
    <property type="entry name" value="Radical SAM enzymes"/>
    <property type="match status" value="1"/>
</dbReference>
<dbReference type="Pfam" id="PF06969">
    <property type="entry name" value="HemN_C"/>
    <property type="match status" value="1"/>
</dbReference>
<dbReference type="SFLD" id="SFLDG01065">
    <property type="entry name" value="anaerobic_coproporphyrinogen-I"/>
    <property type="match status" value="1"/>
</dbReference>
<comment type="function">
    <text evidence="9">Probably acts as a heme chaperone, transferring heme to an unknown acceptor. Binds one molecule of heme per monomer, possibly covalently. Binds 1 [4Fe-4S] cluster. The cluster is coordinated with 3 cysteines and an exchangeable S-adenosyl-L-methionine.</text>
</comment>
<evidence type="ECO:0000256" key="5">
    <source>
        <dbReference type="ARBA" id="ARBA00022723"/>
    </source>
</evidence>
<dbReference type="InterPro" id="IPR004559">
    <property type="entry name" value="HemW-like"/>
</dbReference>
<dbReference type="InterPro" id="IPR010723">
    <property type="entry name" value="HemN_C"/>
</dbReference>
<evidence type="ECO:0000256" key="7">
    <source>
        <dbReference type="ARBA" id="ARBA00023014"/>
    </source>
</evidence>
<dbReference type="SMART" id="SM00729">
    <property type="entry name" value="Elp3"/>
    <property type="match status" value="1"/>
</dbReference>
<evidence type="ECO:0000313" key="12">
    <source>
        <dbReference type="EMBL" id="WJW68311.1"/>
    </source>
</evidence>
<evidence type="ECO:0000256" key="1">
    <source>
        <dbReference type="ARBA" id="ARBA00006100"/>
    </source>
</evidence>
<dbReference type="SFLD" id="SFLDG01082">
    <property type="entry name" value="B12-binding_domain_containing"/>
    <property type="match status" value="1"/>
</dbReference>
<evidence type="ECO:0000256" key="4">
    <source>
        <dbReference type="ARBA" id="ARBA00022691"/>
    </source>
</evidence>
<name>A0A8T7M896_9CHLR</name>
<dbReference type="GO" id="GO:0046872">
    <property type="term" value="F:metal ion binding"/>
    <property type="evidence" value="ECO:0007669"/>
    <property type="project" value="UniProtKB-UniRule"/>
</dbReference>
<comment type="subcellular location">
    <subcellularLocation>
        <location evidence="9">Cytoplasm</location>
    </subcellularLocation>
</comment>
<proteinExistence type="inferred from homology"/>
<dbReference type="NCBIfam" id="TIGR00539">
    <property type="entry name" value="hemN_rel"/>
    <property type="match status" value="1"/>
</dbReference>
<keyword evidence="7 9" id="KW-0411">Iron-sulfur</keyword>
<dbReference type="PANTHER" id="PTHR13932:SF5">
    <property type="entry name" value="RADICAL S-ADENOSYL METHIONINE DOMAIN-CONTAINING PROTEIN 1, MITOCHONDRIAL"/>
    <property type="match status" value="1"/>
</dbReference>
<dbReference type="PANTHER" id="PTHR13932">
    <property type="entry name" value="COPROPORPHYRINIGEN III OXIDASE"/>
    <property type="match status" value="1"/>
</dbReference>
<dbReference type="EMBL" id="JACATZ010000003">
    <property type="protein sequence ID" value="NWJ48378.1"/>
    <property type="molecule type" value="Genomic_DNA"/>
</dbReference>
<accession>A0A8T7M896</accession>
<dbReference type="Proteomes" id="UP001431572">
    <property type="component" value="Chromosome 2"/>
</dbReference>
<keyword evidence="14" id="KW-1185">Reference proteome</keyword>
<evidence type="ECO:0000313" key="14">
    <source>
        <dbReference type="Proteomes" id="UP001431572"/>
    </source>
</evidence>
<evidence type="ECO:0000259" key="10">
    <source>
        <dbReference type="PROSITE" id="PS51918"/>
    </source>
</evidence>
<dbReference type="PROSITE" id="PS51918">
    <property type="entry name" value="RADICAL_SAM"/>
    <property type="match status" value="1"/>
</dbReference>
<evidence type="ECO:0000313" key="11">
    <source>
        <dbReference type="EMBL" id="NWJ48378.1"/>
    </source>
</evidence>
<keyword evidence="9" id="KW-0004">4Fe-4S</keyword>
<evidence type="ECO:0000256" key="6">
    <source>
        <dbReference type="ARBA" id="ARBA00023004"/>
    </source>
</evidence>